<dbReference type="Proteomes" id="UP000887565">
    <property type="component" value="Unplaced"/>
</dbReference>
<accession>A0A915JW68</accession>
<organism evidence="2 3">
    <name type="scientific">Romanomermis culicivorax</name>
    <name type="common">Nematode worm</name>
    <dbReference type="NCBI Taxonomy" id="13658"/>
    <lineage>
        <taxon>Eukaryota</taxon>
        <taxon>Metazoa</taxon>
        <taxon>Ecdysozoa</taxon>
        <taxon>Nematoda</taxon>
        <taxon>Enoplea</taxon>
        <taxon>Dorylaimia</taxon>
        <taxon>Mermithida</taxon>
        <taxon>Mermithoidea</taxon>
        <taxon>Mermithidae</taxon>
        <taxon>Romanomermis</taxon>
    </lineage>
</organism>
<evidence type="ECO:0000256" key="1">
    <source>
        <dbReference type="SAM" id="MobiDB-lite"/>
    </source>
</evidence>
<name>A0A915JW68_ROMCU</name>
<reference evidence="3" key="1">
    <citation type="submission" date="2022-11" db="UniProtKB">
        <authorList>
            <consortium name="WormBaseParasite"/>
        </authorList>
    </citation>
    <scope>IDENTIFICATION</scope>
</reference>
<feature type="region of interest" description="Disordered" evidence="1">
    <location>
        <begin position="53"/>
        <end position="78"/>
    </location>
</feature>
<dbReference type="WBParaSite" id="nRc.2.0.1.t30665-RA">
    <property type="protein sequence ID" value="nRc.2.0.1.t30665-RA"/>
    <property type="gene ID" value="nRc.2.0.1.g30665"/>
</dbReference>
<protein>
    <submittedName>
        <fullName evidence="3">Uncharacterized protein</fullName>
    </submittedName>
</protein>
<evidence type="ECO:0000313" key="2">
    <source>
        <dbReference type="Proteomes" id="UP000887565"/>
    </source>
</evidence>
<proteinExistence type="predicted"/>
<feature type="compositionally biased region" description="Polar residues" evidence="1">
    <location>
        <begin position="69"/>
        <end position="78"/>
    </location>
</feature>
<evidence type="ECO:0000313" key="3">
    <source>
        <dbReference type="WBParaSite" id="nRc.2.0.1.t30665-RA"/>
    </source>
</evidence>
<dbReference type="AlphaFoldDB" id="A0A915JW68"/>
<sequence length="98" mass="11202">MAAEECDEDQIDISSTRNRKDLFQIPSSSAYEIQRTGPTCEFDSNLQGTYRIQDDASKSTARRRPKAFSSLTSSFQQREPTRISWLLLPLFFDCSKNA</sequence>
<keyword evidence="2" id="KW-1185">Reference proteome</keyword>